<protein>
    <submittedName>
        <fullName evidence="1">Uncharacterized protein</fullName>
    </submittedName>
</protein>
<reference evidence="1 2" key="1">
    <citation type="journal article" date="2013" name="Gut Pathog.">
        <title>Evidence of a new metabolic capacity in an emerging diarrheal pathogen: lessons from the draft genomes of Vibrio fluvialis strains PG41 and I21563.</title>
        <authorList>
            <person name="Khatri I."/>
            <person name="Mahajan S."/>
            <person name="Dureja C."/>
            <person name="Subramanian S."/>
            <person name="Raychaudhuri S."/>
        </authorList>
    </citation>
    <scope>NUCLEOTIDE SEQUENCE [LARGE SCALE GENOMIC DNA]</scope>
    <source>
        <strain evidence="1 2">PG41</strain>
    </source>
</reference>
<proteinExistence type="predicted"/>
<dbReference type="AlphaFoldDB" id="S7I9R8"/>
<evidence type="ECO:0000313" key="2">
    <source>
        <dbReference type="Proteomes" id="UP000014854"/>
    </source>
</evidence>
<evidence type="ECO:0000313" key="1">
    <source>
        <dbReference type="EMBL" id="EPP24677.1"/>
    </source>
</evidence>
<comment type="caution">
    <text evidence="1">The sequence shown here is derived from an EMBL/GenBank/DDBJ whole genome shotgun (WGS) entry which is preliminary data.</text>
</comment>
<dbReference type="PATRIC" id="fig|1336752.4.peg.842"/>
<organism evidence="1 2">
    <name type="scientific">Vibrio fluvialis PG41</name>
    <dbReference type="NCBI Taxonomy" id="1336752"/>
    <lineage>
        <taxon>Bacteria</taxon>
        <taxon>Pseudomonadati</taxon>
        <taxon>Pseudomonadota</taxon>
        <taxon>Gammaproteobacteria</taxon>
        <taxon>Vibrionales</taxon>
        <taxon>Vibrionaceae</taxon>
        <taxon>Vibrio</taxon>
    </lineage>
</organism>
<sequence>MTDLSVLGVSFPLIWMSMLAVHAHELLQKKTTFERGGFWLSRFAVA</sequence>
<accession>S7I9R8</accession>
<gene>
    <name evidence="1" type="ORF">L910_2123</name>
</gene>
<name>S7I9R8_VIBFL</name>
<dbReference type="Proteomes" id="UP000014854">
    <property type="component" value="Unassembled WGS sequence"/>
</dbReference>
<dbReference type="EMBL" id="ASXS01000002">
    <property type="protein sequence ID" value="EPP24677.1"/>
    <property type="molecule type" value="Genomic_DNA"/>
</dbReference>